<dbReference type="PRINTS" id="PR00598">
    <property type="entry name" value="HTHMARR"/>
</dbReference>
<keyword evidence="3" id="KW-1185">Reference proteome</keyword>
<dbReference type="GO" id="GO:0006950">
    <property type="term" value="P:response to stress"/>
    <property type="evidence" value="ECO:0007669"/>
    <property type="project" value="TreeGrafter"/>
</dbReference>
<dbReference type="PANTHER" id="PTHR33164">
    <property type="entry name" value="TRANSCRIPTIONAL REGULATOR, MARR FAMILY"/>
    <property type="match status" value="1"/>
</dbReference>
<dbReference type="Proteomes" id="UP000199636">
    <property type="component" value="Unassembled WGS sequence"/>
</dbReference>
<evidence type="ECO:0000259" key="1">
    <source>
        <dbReference type="PROSITE" id="PS50995"/>
    </source>
</evidence>
<evidence type="ECO:0000313" key="3">
    <source>
        <dbReference type="Proteomes" id="UP000199636"/>
    </source>
</evidence>
<protein>
    <submittedName>
        <fullName evidence="2">DNA-binding transcriptional regulator, MarR family</fullName>
    </submittedName>
</protein>
<dbReference type="SMART" id="SM00347">
    <property type="entry name" value="HTH_MARR"/>
    <property type="match status" value="1"/>
</dbReference>
<dbReference type="RefSeq" id="WP_090268083.1">
    <property type="nucleotide sequence ID" value="NZ_FNDS01000017.1"/>
</dbReference>
<dbReference type="PANTHER" id="PTHR33164:SF43">
    <property type="entry name" value="HTH-TYPE TRANSCRIPTIONAL REPRESSOR YETL"/>
    <property type="match status" value="1"/>
</dbReference>
<dbReference type="InterPro" id="IPR036390">
    <property type="entry name" value="WH_DNA-bd_sf"/>
</dbReference>
<dbReference type="GO" id="GO:0003677">
    <property type="term" value="F:DNA binding"/>
    <property type="evidence" value="ECO:0007669"/>
    <property type="project" value="UniProtKB-KW"/>
</dbReference>
<dbReference type="PROSITE" id="PS50995">
    <property type="entry name" value="HTH_MARR_2"/>
    <property type="match status" value="1"/>
</dbReference>
<sequence>MPAHLPEDVFESIHAVMHLYRSRQYRVLRDGPYDLTHMEFKALSFFARHPDATLSDLVARSGRDKAQVARLIQGLKGKGFLEGKANPADKRSIRLHLTATGAAVHAVIERQGRHLSRVAVTGFSDDECAQLLALLERVHANLEAER</sequence>
<dbReference type="GO" id="GO:0003700">
    <property type="term" value="F:DNA-binding transcription factor activity"/>
    <property type="evidence" value="ECO:0007669"/>
    <property type="project" value="InterPro"/>
</dbReference>
<gene>
    <name evidence="2" type="ORF">SAMN05216272_1171</name>
</gene>
<organism evidence="2 3">
    <name type="scientific">Pseudomonas panipatensis</name>
    <dbReference type="NCBI Taxonomy" id="428992"/>
    <lineage>
        <taxon>Bacteria</taxon>
        <taxon>Pseudomonadati</taxon>
        <taxon>Pseudomonadota</taxon>
        <taxon>Gammaproteobacteria</taxon>
        <taxon>Pseudomonadales</taxon>
        <taxon>Pseudomonadaceae</taxon>
        <taxon>Pseudomonas</taxon>
    </lineage>
</organism>
<keyword evidence="2" id="KW-0238">DNA-binding</keyword>
<reference evidence="3" key="1">
    <citation type="submission" date="2016-10" db="EMBL/GenBank/DDBJ databases">
        <authorList>
            <person name="Varghese N."/>
            <person name="Submissions S."/>
        </authorList>
    </citation>
    <scope>NUCLEOTIDE SEQUENCE [LARGE SCALE GENOMIC DNA]</scope>
    <source>
        <strain evidence="3">CCM 7469</strain>
    </source>
</reference>
<dbReference type="STRING" id="428992.SAMN05216272_1171"/>
<evidence type="ECO:0000313" key="2">
    <source>
        <dbReference type="EMBL" id="SDI70830.1"/>
    </source>
</evidence>
<dbReference type="EMBL" id="FNDS01000017">
    <property type="protein sequence ID" value="SDI70830.1"/>
    <property type="molecule type" value="Genomic_DNA"/>
</dbReference>
<dbReference type="SUPFAM" id="SSF46785">
    <property type="entry name" value="Winged helix' DNA-binding domain"/>
    <property type="match status" value="1"/>
</dbReference>
<dbReference type="InterPro" id="IPR036388">
    <property type="entry name" value="WH-like_DNA-bd_sf"/>
</dbReference>
<dbReference type="Pfam" id="PF12802">
    <property type="entry name" value="MarR_2"/>
    <property type="match status" value="1"/>
</dbReference>
<accession>A0A1G8MU30</accession>
<dbReference type="OrthoDB" id="6196575at2"/>
<dbReference type="InterPro" id="IPR000835">
    <property type="entry name" value="HTH_MarR-typ"/>
</dbReference>
<feature type="domain" description="HTH marR-type" evidence="1">
    <location>
        <begin position="6"/>
        <end position="140"/>
    </location>
</feature>
<dbReference type="InterPro" id="IPR039422">
    <property type="entry name" value="MarR/SlyA-like"/>
</dbReference>
<name>A0A1G8MU30_9PSED</name>
<dbReference type="Gene3D" id="1.10.10.10">
    <property type="entry name" value="Winged helix-like DNA-binding domain superfamily/Winged helix DNA-binding domain"/>
    <property type="match status" value="1"/>
</dbReference>
<dbReference type="AlphaFoldDB" id="A0A1G8MU30"/>
<proteinExistence type="predicted"/>